<accession>C3JBP2</accession>
<gene>
    <name evidence="8" type="ORF">POREN0001_1777</name>
</gene>
<dbReference type="Pfam" id="PF13636">
    <property type="entry name" value="Methyltranf_PUA"/>
    <property type="match status" value="1"/>
</dbReference>
<organism evidence="8 9">
    <name type="scientific">Porphyromonas endodontalis (strain ATCC 35406 / DSM 24491 / JCM 8526 / CCUG 16442 / BCRC 14492 / NCTC 13058 / HG 370)</name>
    <name type="common">Bacteroides endodontalis</name>
    <dbReference type="NCBI Taxonomy" id="553175"/>
    <lineage>
        <taxon>Bacteria</taxon>
        <taxon>Pseudomonadati</taxon>
        <taxon>Bacteroidota</taxon>
        <taxon>Bacteroidia</taxon>
        <taxon>Bacteroidales</taxon>
        <taxon>Porphyromonadaceae</taxon>
        <taxon>Porphyromonas</taxon>
    </lineage>
</organism>
<keyword evidence="3 6" id="KW-0808">Transferase</keyword>
<keyword evidence="9" id="KW-1185">Reference proteome</keyword>
<dbReference type="PRINTS" id="PR02008">
    <property type="entry name" value="RCMTFAMILY"/>
</dbReference>
<dbReference type="PROSITE" id="PS51686">
    <property type="entry name" value="SAM_MT_RSMB_NOP"/>
    <property type="match status" value="1"/>
</dbReference>
<keyword evidence="1" id="KW-0963">Cytoplasm</keyword>
<reference evidence="8 9" key="1">
    <citation type="submission" date="2009-04" db="EMBL/GenBank/DDBJ databases">
        <authorList>
            <person name="Sebastian Y."/>
            <person name="Madupu R."/>
            <person name="Durkin A.S."/>
            <person name="Torralba M."/>
            <person name="Methe B."/>
            <person name="Sutton G.G."/>
            <person name="Strausberg R.L."/>
            <person name="Nelson K.E."/>
        </authorList>
    </citation>
    <scope>NUCLEOTIDE SEQUENCE [LARGE SCALE GENOMIC DNA]</scope>
    <source>
        <strain evidence="9">ATCC 35406 / BCRC 14492 / JCM 8526 / NCTC 13058 / HG 370</strain>
    </source>
</reference>
<evidence type="ECO:0000256" key="3">
    <source>
        <dbReference type="ARBA" id="ARBA00022679"/>
    </source>
</evidence>
<feature type="domain" description="SAM-dependent MTase RsmB/NOP-type" evidence="7">
    <location>
        <begin position="14"/>
        <end position="301"/>
    </location>
</feature>
<comment type="similarity">
    <text evidence="6">Belongs to the class I-like SAM-binding methyltransferase superfamily. RsmB/NOP family.</text>
</comment>
<dbReference type="Gene3D" id="3.40.50.150">
    <property type="entry name" value="Vaccinia Virus protein VP39"/>
    <property type="match status" value="1"/>
</dbReference>
<sequence length="479" mass="53528">MEDLIPPLPCDFVHQIEQDFPQEVATLLSALDHTEPVVSLRLNIRKCARYKASPSLAYPSTPIPWCQEGYRLEGRPFFAHDPLWHAGMYYVQEAASMALAQLAPLIPKRPIEVLDLCAAPGGKSTLLLNILSENSTLVANEPIPKRAQILRENLMKWGYPNTIVTNNYPDQLAATAAKFDMIVVDAPCSGEGLFRKTPEARLEWSLQSVNECALRQREILDAAWTMLRPGGMLVYCTCTFNRHEDEEQVEYLLREYNASLIAAITPPEEWHWIEGKGGVGWHFLPGMTMGEGFYFVAFYKPQEGDNSSSPPPSKAVKKKAGRRETSGISFSDIDRRWFLCEEGDEREAGKFVTSPIAPELIQWIPPQLLPKYQELASSQAIRILSAGVSVGESKGKEIVPSPLLPYSQLCNISAFPTIALEREQALAYLAGETLASHPSTPKGFCLVCYEGIPLGFVKNIGSRYNNLYPKPYRLRNLPQ</sequence>
<feature type="binding site" evidence="6">
    <location>
        <position position="141"/>
    </location>
    <ligand>
        <name>S-adenosyl-L-methionine</name>
        <dbReference type="ChEBI" id="CHEBI:59789"/>
    </ligand>
</feature>
<dbReference type="eggNOG" id="COG0144">
    <property type="taxonomic scope" value="Bacteria"/>
</dbReference>
<dbReference type="GO" id="GO:0001510">
    <property type="term" value="P:RNA methylation"/>
    <property type="evidence" value="ECO:0007669"/>
    <property type="project" value="InterPro"/>
</dbReference>
<dbReference type="EMBL" id="ACNN01000026">
    <property type="protein sequence ID" value="EEN82461.1"/>
    <property type="molecule type" value="Genomic_DNA"/>
</dbReference>
<evidence type="ECO:0000313" key="8">
    <source>
        <dbReference type="EMBL" id="EEN82461.1"/>
    </source>
</evidence>
<protein>
    <submittedName>
        <fullName evidence="8">NOL1/NOP2/sun family protein</fullName>
    </submittedName>
</protein>
<evidence type="ECO:0000256" key="6">
    <source>
        <dbReference type="PROSITE-ProRule" id="PRU01023"/>
    </source>
</evidence>
<dbReference type="eggNOG" id="COG3270">
    <property type="taxonomic scope" value="Bacteria"/>
</dbReference>
<name>C3JBP2_POREA</name>
<dbReference type="GeneID" id="93366028"/>
<dbReference type="InterPro" id="IPR049560">
    <property type="entry name" value="MeTrfase_RsmB-F_NOP2_cat"/>
</dbReference>
<dbReference type="InterPro" id="IPR001678">
    <property type="entry name" value="MeTrfase_RsmB-F_NOP2_dom"/>
</dbReference>
<evidence type="ECO:0000313" key="9">
    <source>
        <dbReference type="Proteomes" id="UP000004295"/>
    </source>
</evidence>
<evidence type="ECO:0000256" key="5">
    <source>
        <dbReference type="ARBA" id="ARBA00022884"/>
    </source>
</evidence>
<dbReference type="RefSeq" id="WP_004334298.1">
    <property type="nucleotide sequence ID" value="NZ_ACNN01000026.1"/>
</dbReference>
<dbReference type="InterPro" id="IPR029063">
    <property type="entry name" value="SAM-dependent_MTases_sf"/>
</dbReference>
<comment type="caution">
    <text evidence="6">Lacks conserved residue(s) required for the propagation of feature annotation.</text>
</comment>
<feature type="binding site" evidence="6">
    <location>
        <position position="185"/>
    </location>
    <ligand>
        <name>S-adenosyl-L-methionine</name>
        <dbReference type="ChEBI" id="CHEBI:59789"/>
    </ligand>
</feature>
<dbReference type="AlphaFoldDB" id="C3JBP2"/>
<evidence type="ECO:0000256" key="1">
    <source>
        <dbReference type="ARBA" id="ARBA00022490"/>
    </source>
</evidence>
<evidence type="ECO:0000259" key="7">
    <source>
        <dbReference type="PROSITE" id="PS51686"/>
    </source>
</evidence>
<dbReference type="InterPro" id="IPR031341">
    <property type="entry name" value="Methyltr_RsmF_N"/>
</dbReference>
<dbReference type="STRING" id="553175.POREN0001_1777"/>
<feature type="active site" description="Nucleophile" evidence="6">
    <location>
        <position position="238"/>
    </location>
</feature>
<evidence type="ECO:0000256" key="4">
    <source>
        <dbReference type="ARBA" id="ARBA00022691"/>
    </source>
</evidence>
<keyword evidence="4 6" id="KW-0949">S-adenosyl-L-methionine</keyword>
<dbReference type="Pfam" id="PF01189">
    <property type="entry name" value="Methyltr_RsmB-F"/>
    <property type="match status" value="1"/>
</dbReference>
<dbReference type="PANTHER" id="PTHR22807:SF30">
    <property type="entry name" value="28S RRNA (CYTOSINE(4447)-C(5))-METHYLTRANSFERASE-RELATED"/>
    <property type="match status" value="1"/>
</dbReference>
<dbReference type="Pfam" id="PF17125">
    <property type="entry name" value="Methyltr_RsmF_N"/>
    <property type="match status" value="1"/>
</dbReference>
<keyword evidence="5 6" id="KW-0694">RNA-binding</keyword>
<dbReference type="InterPro" id="IPR027391">
    <property type="entry name" value="Nol1_Nop2_Fmu_2"/>
</dbReference>
<comment type="caution">
    <text evidence="8">The sequence shown here is derived from an EMBL/GenBank/DDBJ whole genome shotgun (WGS) entry which is preliminary data.</text>
</comment>
<feature type="binding site" evidence="6">
    <location>
        <begin position="117"/>
        <end position="123"/>
    </location>
    <ligand>
        <name>S-adenosyl-L-methionine</name>
        <dbReference type="ChEBI" id="CHEBI:59789"/>
    </ligand>
</feature>
<dbReference type="SUPFAM" id="SSF53335">
    <property type="entry name" value="S-adenosyl-L-methionine-dependent methyltransferases"/>
    <property type="match status" value="1"/>
</dbReference>
<dbReference type="CDD" id="cd02440">
    <property type="entry name" value="AdoMet_MTases"/>
    <property type="match status" value="1"/>
</dbReference>
<dbReference type="Gene3D" id="3.30.70.1170">
    <property type="entry name" value="Sun protein, domain 3"/>
    <property type="match status" value="1"/>
</dbReference>
<evidence type="ECO:0000256" key="2">
    <source>
        <dbReference type="ARBA" id="ARBA00022603"/>
    </source>
</evidence>
<dbReference type="PANTHER" id="PTHR22807">
    <property type="entry name" value="NOP2 YEAST -RELATED NOL1/NOP2/FMU SUN DOMAIN-CONTAINING"/>
    <property type="match status" value="1"/>
</dbReference>
<dbReference type="GO" id="GO:0003723">
    <property type="term" value="F:RNA binding"/>
    <property type="evidence" value="ECO:0007669"/>
    <property type="project" value="UniProtKB-UniRule"/>
</dbReference>
<dbReference type="Proteomes" id="UP000004295">
    <property type="component" value="Unassembled WGS sequence"/>
</dbReference>
<proteinExistence type="inferred from homology"/>
<dbReference type="Gene3D" id="2.30.130.60">
    <property type="match status" value="1"/>
</dbReference>
<dbReference type="GO" id="GO:0008173">
    <property type="term" value="F:RNA methyltransferase activity"/>
    <property type="evidence" value="ECO:0007669"/>
    <property type="project" value="InterPro"/>
</dbReference>
<keyword evidence="2 6" id="KW-0489">Methyltransferase</keyword>
<dbReference type="InterPro" id="IPR023267">
    <property type="entry name" value="RCMT"/>
</dbReference>